<evidence type="ECO:0000313" key="7">
    <source>
        <dbReference type="Proteomes" id="UP000178372"/>
    </source>
</evidence>
<dbReference type="PANTHER" id="PTHR33823">
    <property type="entry name" value="RNA POLYMERASE-BINDING TRANSCRIPTION FACTOR DKSA-RELATED"/>
    <property type="match status" value="1"/>
</dbReference>
<feature type="zinc finger region" description="dksA C4-type" evidence="4">
    <location>
        <begin position="90"/>
        <end position="114"/>
    </location>
</feature>
<keyword evidence="1" id="KW-0479">Metal-binding</keyword>
<sequence length="122" mass="13804">MSDQTRKGIVEIQKKLNNKQEKLEHQIKELKKDDPFNDIDHVNDNAAVDTDVREQIGHDTIEATIAGLKKQLTQVEEALKRTFDGIYGLCVNCGKPIGKQRLELIPEAEHCIECHGRLTTSL</sequence>
<feature type="domain" description="Zinc finger DksA/TraR C4-type" evidence="5">
    <location>
        <begin position="85"/>
        <end position="117"/>
    </location>
</feature>
<dbReference type="EMBL" id="MFZF01000018">
    <property type="protein sequence ID" value="OGK16268.1"/>
    <property type="molecule type" value="Genomic_DNA"/>
</dbReference>
<evidence type="ECO:0000256" key="2">
    <source>
        <dbReference type="ARBA" id="ARBA00022771"/>
    </source>
</evidence>
<dbReference type="Pfam" id="PF01258">
    <property type="entry name" value="zf-dskA_traR"/>
    <property type="match status" value="1"/>
</dbReference>
<gene>
    <name evidence="6" type="ORF">A2690_02680</name>
</gene>
<dbReference type="Proteomes" id="UP000178372">
    <property type="component" value="Unassembled WGS sequence"/>
</dbReference>
<evidence type="ECO:0000256" key="3">
    <source>
        <dbReference type="ARBA" id="ARBA00022833"/>
    </source>
</evidence>
<dbReference type="PROSITE" id="PS51128">
    <property type="entry name" value="ZF_DKSA_2"/>
    <property type="match status" value="1"/>
</dbReference>
<accession>A0A1F7GBH7</accession>
<evidence type="ECO:0000256" key="1">
    <source>
        <dbReference type="ARBA" id="ARBA00022723"/>
    </source>
</evidence>
<name>A0A1F7GBH7_9BACT</name>
<protein>
    <recommendedName>
        <fullName evidence="5">Zinc finger DksA/TraR C4-type domain-containing protein</fullName>
    </recommendedName>
</protein>
<reference evidence="6 7" key="1">
    <citation type="journal article" date="2016" name="Nat. Commun.">
        <title>Thousands of microbial genomes shed light on interconnected biogeochemical processes in an aquifer system.</title>
        <authorList>
            <person name="Anantharaman K."/>
            <person name="Brown C.T."/>
            <person name="Hug L.A."/>
            <person name="Sharon I."/>
            <person name="Castelle C.J."/>
            <person name="Probst A.J."/>
            <person name="Thomas B.C."/>
            <person name="Singh A."/>
            <person name="Wilkins M.J."/>
            <person name="Karaoz U."/>
            <person name="Brodie E.L."/>
            <person name="Williams K.H."/>
            <person name="Hubbard S.S."/>
            <person name="Banfield J.F."/>
        </authorList>
    </citation>
    <scope>NUCLEOTIDE SEQUENCE [LARGE SCALE GENOMIC DNA]</scope>
</reference>
<dbReference type="PANTHER" id="PTHR33823:SF4">
    <property type="entry name" value="GENERAL STRESS PROTEIN 16O"/>
    <property type="match status" value="1"/>
</dbReference>
<dbReference type="InterPro" id="IPR000962">
    <property type="entry name" value="Znf_DskA_TraR"/>
</dbReference>
<evidence type="ECO:0000313" key="6">
    <source>
        <dbReference type="EMBL" id="OGK16268.1"/>
    </source>
</evidence>
<comment type="caution">
    <text evidence="6">The sequence shown here is derived from an EMBL/GenBank/DDBJ whole genome shotgun (WGS) entry which is preliminary data.</text>
</comment>
<evidence type="ECO:0000259" key="5">
    <source>
        <dbReference type="Pfam" id="PF01258"/>
    </source>
</evidence>
<evidence type="ECO:0000256" key="4">
    <source>
        <dbReference type="PROSITE-ProRule" id="PRU00510"/>
    </source>
</evidence>
<keyword evidence="2" id="KW-0863">Zinc-finger</keyword>
<organism evidence="6 7">
    <name type="scientific">Candidatus Roizmanbacteria bacterium RIFCSPHIGHO2_01_FULL_39_12b</name>
    <dbReference type="NCBI Taxonomy" id="1802030"/>
    <lineage>
        <taxon>Bacteria</taxon>
        <taxon>Candidatus Roizmaniibacteriota</taxon>
    </lineage>
</organism>
<proteinExistence type="predicted"/>
<dbReference type="SUPFAM" id="SSF57716">
    <property type="entry name" value="Glucocorticoid receptor-like (DNA-binding domain)"/>
    <property type="match status" value="1"/>
</dbReference>
<keyword evidence="3" id="KW-0862">Zinc</keyword>
<dbReference type="AlphaFoldDB" id="A0A1F7GBH7"/>
<dbReference type="Gene3D" id="1.20.120.910">
    <property type="entry name" value="DksA, coiled-coil domain"/>
    <property type="match status" value="1"/>
</dbReference>
<dbReference type="GO" id="GO:0008270">
    <property type="term" value="F:zinc ion binding"/>
    <property type="evidence" value="ECO:0007669"/>
    <property type="project" value="UniProtKB-KW"/>
</dbReference>